<dbReference type="AlphaFoldDB" id="A0A7L4ZR29"/>
<keyword evidence="2" id="KW-1185">Reference proteome</keyword>
<dbReference type="EMBL" id="CP019288">
    <property type="protein sequence ID" value="QHI39163.1"/>
    <property type="molecule type" value="Genomic_DNA"/>
</dbReference>
<sequence>MKKRNLKSLDLNKKSISNLENALKGGAIQTYKECPLATGCVGPPHPTCGIIYTCTIGNDK</sequence>
<name>A0A7L4ZR29_9FLAO</name>
<evidence type="ECO:0000313" key="1">
    <source>
        <dbReference type="EMBL" id="QHI39163.1"/>
    </source>
</evidence>
<evidence type="ECO:0000313" key="2">
    <source>
        <dbReference type="Proteomes" id="UP000464657"/>
    </source>
</evidence>
<protein>
    <submittedName>
        <fullName evidence="1">Uncharacterized protein</fullName>
    </submittedName>
</protein>
<proteinExistence type="predicted"/>
<dbReference type="OrthoDB" id="1459723at2"/>
<dbReference type="RefSeq" id="WP_160131663.1">
    <property type="nucleotide sequence ID" value="NZ_CP019288.1"/>
</dbReference>
<reference evidence="1 2" key="1">
    <citation type="journal article" date="2013" name="Int. J. Syst. Evol. Microbiol.">
        <title>Kordia antarctica sp. nov., isolated from Antarctic seawater.</title>
        <authorList>
            <person name="Baek K."/>
            <person name="Choi A."/>
            <person name="Kang I."/>
            <person name="Lee K."/>
            <person name="Cho J.C."/>
        </authorList>
    </citation>
    <scope>NUCLEOTIDE SEQUENCE [LARGE SCALE GENOMIC DNA]</scope>
    <source>
        <strain evidence="1 2">IMCC3317</strain>
    </source>
</reference>
<dbReference type="Proteomes" id="UP000464657">
    <property type="component" value="Chromosome"/>
</dbReference>
<dbReference type="KEGG" id="kan:IMCC3317_45650"/>
<organism evidence="1 2">
    <name type="scientific">Kordia antarctica</name>
    <dbReference type="NCBI Taxonomy" id="1218801"/>
    <lineage>
        <taxon>Bacteria</taxon>
        <taxon>Pseudomonadati</taxon>
        <taxon>Bacteroidota</taxon>
        <taxon>Flavobacteriia</taxon>
        <taxon>Flavobacteriales</taxon>
        <taxon>Flavobacteriaceae</taxon>
        <taxon>Kordia</taxon>
    </lineage>
</organism>
<gene>
    <name evidence="1" type="ORF">IMCC3317_45650</name>
</gene>
<accession>A0A7L4ZR29</accession>